<dbReference type="EMBL" id="AJXU01000075">
    <property type="protein sequence ID" value="EIL87476.1"/>
    <property type="molecule type" value="Genomic_DNA"/>
</dbReference>
<dbReference type="Gene3D" id="3.40.50.300">
    <property type="entry name" value="P-loop containing nucleotide triphosphate hydrolases"/>
    <property type="match status" value="1"/>
</dbReference>
<dbReference type="Proteomes" id="UP000004210">
    <property type="component" value="Unassembled WGS sequence"/>
</dbReference>
<reference evidence="3 4" key="1">
    <citation type="journal article" date="2012" name="J. Bacteriol.">
        <title>Genome sequences for six rhodanobacter strains, isolated from soils and the terrestrial subsurface, with variable denitrification capabilities.</title>
        <authorList>
            <person name="Kostka J.E."/>
            <person name="Green S.J."/>
            <person name="Rishishwar L."/>
            <person name="Prakash O."/>
            <person name="Katz L.S."/>
            <person name="Marino-Ramirez L."/>
            <person name="Jordan I.K."/>
            <person name="Munk C."/>
            <person name="Ivanova N."/>
            <person name="Mikhailova N."/>
            <person name="Watson D.B."/>
            <person name="Brown S.D."/>
            <person name="Palumbo A.V."/>
            <person name="Brooks S.C."/>
        </authorList>
    </citation>
    <scope>NUCLEOTIDE SEQUENCE [LARGE SCALE GENOMIC DNA]</scope>
    <source>
        <strain evidence="4">Jip2T</strain>
    </source>
</reference>
<evidence type="ECO:0000259" key="2">
    <source>
        <dbReference type="Pfam" id="PF13166"/>
    </source>
</evidence>
<sequence>MRGQSTMGTAHQGLESASSVPTGGQVIRSIQRLRQFGVFDDFRKTAALSDFGTKNIIYGWNYSGKTTLSRLFSALGQGKPYAECPTATFEVQTSTGQSVTEATLSTSNLKVEVFNSDFVTTNLSWDGEDFQSILLLGDESIEAEKAIEHWSKRLTECRSRWANTRAKISDIDGRVNGAKTTTAKAIKTTLQIVEAFNATHLASEITRLPAEPQQAVLSDEAYAADMRLAMTSEQEQLPAVPSISAPMLSLLSLLQDATPLLEYLPAISTTLDHLRAHADTARWVEQGLSLHADVAACEFCGGPLTEERLTQLRGHFSKDLTQHKASLNALLNRVKTAQLITEWLTPTAFSPQFQAEATTLNTRLKQLCEAYNDDLDRLMTAIQAKVDDPFVDQLAPVVFPDMSLVLESTFTQAKDIIHRNNKNIGNFGQEKKSAIGRLKAHFAAKFALDTTRAKENKNRDRALRYQGRLKPLGERIGQRIKDLQAKIDRAQKGRERLNDRISGLLGTGIIQIEVVRLNDTDRFTLRRQGQPARNLSDGERTAIAFAFFLTKLEEHKSMDDVIVYIDDPISSLDSNHVFQIYSVIEKTFFKKVAQPNGKEKWVTSCQQLFLSTHNFEFLEMLKKLPVGGKADERYFFVKRTSPTSSTLTDLPDSLRRYTSEYHYLFSVIQEFVQNPNKDDLGQLLALPNALRRFVELYTYMRLPWPGSSVEKRLAALVGPEKSLRVTKLLHHFSHLETVERLATHSNVIADIEAVANEVIALLQEDPAHFAALMQTDPSLAS</sequence>
<evidence type="ECO:0000256" key="1">
    <source>
        <dbReference type="SAM" id="MobiDB-lite"/>
    </source>
</evidence>
<dbReference type="PANTHER" id="PTHR32182:SF22">
    <property type="entry name" value="ATP-DEPENDENT ENDONUCLEASE, OLD FAMILY-RELATED"/>
    <property type="match status" value="1"/>
</dbReference>
<dbReference type="InterPro" id="IPR026866">
    <property type="entry name" value="CR006_AAA"/>
</dbReference>
<keyword evidence="4" id="KW-1185">Reference proteome</keyword>
<accession>I4VJT5</accession>
<dbReference type="RefSeq" id="WP_007082708.1">
    <property type="nucleotide sequence ID" value="NZ_AJXU01000075.1"/>
</dbReference>
<proteinExistence type="predicted"/>
<organism evidence="3 4">
    <name type="scientific">Rhodanobacter fulvus Jip2</name>
    <dbReference type="NCBI Taxonomy" id="1163408"/>
    <lineage>
        <taxon>Bacteria</taxon>
        <taxon>Pseudomonadati</taxon>
        <taxon>Pseudomonadota</taxon>
        <taxon>Gammaproteobacteria</taxon>
        <taxon>Lysobacterales</taxon>
        <taxon>Rhodanobacteraceae</taxon>
        <taxon>Rhodanobacter</taxon>
    </lineage>
</organism>
<dbReference type="AlphaFoldDB" id="I4VJT5"/>
<dbReference type="GO" id="GO:0006302">
    <property type="term" value="P:double-strand break repair"/>
    <property type="evidence" value="ECO:0007669"/>
    <property type="project" value="TreeGrafter"/>
</dbReference>
<dbReference type="PATRIC" id="fig|1163408.3.peg.3128"/>
<dbReference type="PANTHER" id="PTHR32182">
    <property type="entry name" value="DNA REPLICATION AND REPAIR PROTEIN RECF"/>
    <property type="match status" value="1"/>
</dbReference>
<dbReference type="GO" id="GO:0000731">
    <property type="term" value="P:DNA synthesis involved in DNA repair"/>
    <property type="evidence" value="ECO:0007669"/>
    <property type="project" value="TreeGrafter"/>
</dbReference>
<dbReference type="Pfam" id="PF13166">
    <property type="entry name" value="AAA_13"/>
    <property type="match status" value="1"/>
</dbReference>
<gene>
    <name evidence="3" type="ORF">UU9_15407</name>
</gene>
<feature type="domain" description="Protein CR006 P-loop" evidence="2">
    <location>
        <begin position="35"/>
        <end position="758"/>
    </location>
</feature>
<name>I4VJT5_9GAMM</name>
<comment type="caution">
    <text evidence="3">The sequence shown here is derived from an EMBL/GenBank/DDBJ whole genome shotgun (WGS) entry which is preliminary data.</text>
</comment>
<feature type="region of interest" description="Disordered" evidence="1">
    <location>
        <begin position="1"/>
        <end position="20"/>
    </location>
</feature>
<dbReference type="SUPFAM" id="SSF52540">
    <property type="entry name" value="P-loop containing nucleoside triphosphate hydrolases"/>
    <property type="match status" value="1"/>
</dbReference>
<dbReference type="eggNOG" id="COG4694">
    <property type="taxonomic scope" value="Bacteria"/>
</dbReference>
<evidence type="ECO:0000313" key="4">
    <source>
        <dbReference type="Proteomes" id="UP000004210"/>
    </source>
</evidence>
<evidence type="ECO:0000313" key="3">
    <source>
        <dbReference type="EMBL" id="EIL87476.1"/>
    </source>
</evidence>
<dbReference type="InterPro" id="IPR027417">
    <property type="entry name" value="P-loop_NTPase"/>
</dbReference>
<protein>
    <recommendedName>
        <fullName evidence="2">Protein CR006 P-loop domain-containing protein</fullName>
    </recommendedName>
</protein>